<evidence type="ECO:0000313" key="1">
    <source>
        <dbReference type="EMBL" id="TWD80004.1"/>
    </source>
</evidence>
<protein>
    <submittedName>
        <fullName evidence="1">Uncharacterized protein</fullName>
    </submittedName>
</protein>
<sequence length="97" mass="10878">MAQVSDRLERRIRADFSPDQAPRVLARLADIPEKLAQGASQNPERMQAALVLPAKGDFTAFRRQLELAELDWRDALMNSHFAHADWPDRLDAALGVA</sequence>
<accession>A0A561BMA0</accession>
<dbReference type="OrthoDB" id="3830277at2"/>
<organism evidence="1 2">
    <name type="scientific">Kribbella amoyensis</name>
    <dbReference type="NCBI Taxonomy" id="996641"/>
    <lineage>
        <taxon>Bacteria</taxon>
        <taxon>Bacillati</taxon>
        <taxon>Actinomycetota</taxon>
        <taxon>Actinomycetes</taxon>
        <taxon>Propionibacteriales</taxon>
        <taxon>Kribbellaceae</taxon>
        <taxon>Kribbella</taxon>
    </lineage>
</organism>
<gene>
    <name evidence="1" type="ORF">FB561_1070</name>
</gene>
<dbReference type="EMBL" id="VIVK01000001">
    <property type="protein sequence ID" value="TWD80004.1"/>
    <property type="molecule type" value="Genomic_DNA"/>
</dbReference>
<name>A0A561BMA0_9ACTN</name>
<comment type="caution">
    <text evidence="1">The sequence shown here is derived from an EMBL/GenBank/DDBJ whole genome shotgun (WGS) entry which is preliminary data.</text>
</comment>
<dbReference type="AlphaFoldDB" id="A0A561BMA0"/>
<proteinExistence type="predicted"/>
<dbReference type="RefSeq" id="WP_145803611.1">
    <property type="nucleotide sequence ID" value="NZ_VIVK01000001.1"/>
</dbReference>
<keyword evidence="2" id="KW-1185">Reference proteome</keyword>
<reference evidence="1 2" key="1">
    <citation type="submission" date="2019-06" db="EMBL/GenBank/DDBJ databases">
        <title>Sequencing the genomes of 1000 actinobacteria strains.</title>
        <authorList>
            <person name="Klenk H.-P."/>
        </authorList>
    </citation>
    <scope>NUCLEOTIDE SEQUENCE [LARGE SCALE GENOMIC DNA]</scope>
    <source>
        <strain evidence="1 2">DSM 24683</strain>
    </source>
</reference>
<evidence type="ECO:0000313" key="2">
    <source>
        <dbReference type="Proteomes" id="UP000318380"/>
    </source>
</evidence>
<dbReference type="Proteomes" id="UP000318380">
    <property type="component" value="Unassembled WGS sequence"/>
</dbReference>